<dbReference type="Gene3D" id="3.30.160.670">
    <property type="match status" value="1"/>
</dbReference>
<keyword evidence="1" id="KW-1133">Transmembrane helix</keyword>
<gene>
    <name evidence="3" type="ordered locus">Sbal_1532</name>
</gene>
<evidence type="ECO:0000256" key="1">
    <source>
        <dbReference type="SAM" id="Phobius"/>
    </source>
</evidence>
<organism evidence="3 4">
    <name type="scientific">Shewanella baltica (strain OS155 / ATCC BAA-1091)</name>
    <dbReference type="NCBI Taxonomy" id="325240"/>
    <lineage>
        <taxon>Bacteria</taxon>
        <taxon>Pseudomonadati</taxon>
        <taxon>Pseudomonadota</taxon>
        <taxon>Gammaproteobacteria</taxon>
        <taxon>Alteromonadales</taxon>
        <taxon>Shewanellaceae</taxon>
        <taxon>Shewanella</taxon>
    </lineage>
</organism>
<dbReference type="RefSeq" id="WP_011846409.1">
    <property type="nucleotide sequence ID" value="NC_009052.1"/>
</dbReference>
<keyword evidence="1" id="KW-0472">Membrane</keyword>
<evidence type="ECO:0000259" key="2">
    <source>
        <dbReference type="Pfam" id="PF13590"/>
    </source>
</evidence>
<name>A3D2T5_SHEB5</name>
<evidence type="ECO:0000313" key="4">
    <source>
        <dbReference type="Proteomes" id="UP000001557"/>
    </source>
</evidence>
<keyword evidence="4" id="KW-1185">Reference proteome</keyword>
<dbReference type="EMBL" id="CP000563">
    <property type="protein sequence ID" value="ABN61048.1"/>
    <property type="molecule type" value="Genomic_DNA"/>
</dbReference>
<dbReference type="KEGG" id="sbl:Sbal_1532"/>
<evidence type="ECO:0000313" key="3">
    <source>
        <dbReference type="EMBL" id="ABN61048.1"/>
    </source>
</evidence>
<dbReference type="HOGENOM" id="CLU_117647_0_0_6"/>
<protein>
    <recommendedName>
        <fullName evidence="2">DUF4136 domain-containing protein</fullName>
    </recommendedName>
</protein>
<dbReference type="InterPro" id="IPR025411">
    <property type="entry name" value="DUF4136"/>
</dbReference>
<reference evidence="3 4" key="1">
    <citation type="submission" date="2007-02" db="EMBL/GenBank/DDBJ databases">
        <title>Complete sequence of chromosome of Shewanella baltica OS155.</title>
        <authorList>
            <consortium name="US DOE Joint Genome Institute"/>
            <person name="Copeland A."/>
            <person name="Lucas S."/>
            <person name="Lapidus A."/>
            <person name="Barry K."/>
            <person name="Detter J.C."/>
            <person name="Glavina del Rio T."/>
            <person name="Hammon N."/>
            <person name="Israni S."/>
            <person name="Dalin E."/>
            <person name="Tice H."/>
            <person name="Pitluck S."/>
            <person name="Sims D.R."/>
            <person name="Brettin T."/>
            <person name="Bruce D."/>
            <person name="Han C."/>
            <person name="Tapia R."/>
            <person name="Brainard J."/>
            <person name="Schmutz J."/>
            <person name="Larimer F."/>
            <person name="Land M."/>
            <person name="Hauser L."/>
            <person name="Kyrpides N."/>
            <person name="Mikhailova N."/>
            <person name="Brettar I."/>
            <person name="Klappenbach J."/>
            <person name="Konstantinidis K."/>
            <person name="Rodrigues J."/>
            <person name="Tiedje J."/>
            <person name="Richardson P."/>
        </authorList>
    </citation>
    <scope>NUCLEOTIDE SEQUENCE [LARGE SCALE GENOMIC DNA]</scope>
    <source>
        <strain evidence="4">OS155 / ATCC BAA-1091</strain>
    </source>
</reference>
<sequence length="239" mass="26259">MINPLHNALHRGRSGELNRGLSRRQVRSLSRGLNLDISRVLNRYLAVLVLLFTGALGLTGCVTVTDNAAQPLRTTVVMSGDLSELPPTAMTYTWHPKFQKIITDKRLEPQQVLQHMQDVLKQSLQNKGYRWVEDPQLADFQVGFGVAMGTEMSDEQILAVTGLVAGLSTDGVNTKKYDKGTVVIALFKPTKIKGGGDEPIWRVLAQGFGNIKKMDELTENFDSLIASMVANMPSVNVAP</sequence>
<keyword evidence="1" id="KW-0812">Transmembrane</keyword>
<accession>A3D2T5</accession>
<dbReference type="OrthoDB" id="5876564at2"/>
<dbReference type="Pfam" id="PF13590">
    <property type="entry name" value="DUF4136"/>
    <property type="match status" value="1"/>
</dbReference>
<dbReference type="AlphaFoldDB" id="A3D2T5"/>
<feature type="transmembrane region" description="Helical" evidence="1">
    <location>
        <begin position="44"/>
        <end position="64"/>
    </location>
</feature>
<dbReference type="Proteomes" id="UP000001557">
    <property type="component" value="Chromosome"/>
</dbReference>
<proteinExistence type="predicted"/>
<dbReference type="STRING" id="325240.Sbal_1532"/>
<feature type="domain" description="DUF4136" evidence="2">
    <location>
        <begin position="91"/>
        <end position="233"/>
    </location>
</feature>